<accession>A0ABR9ZU77</accession>
<dbReference type="EMBL" id="JADKNH010000006">
    <property type="protein sequence ID" value="MBF4693708.1"/>
    <property type="molecule type" value="Genomic_DNA"/>
</dbReference>
<proteinExistence type="predicted"/>
<dbReference type="Proteomes" id="UP000614200">
    <property type="component" value="Unassembled WGS sequence"/>
</dbReference>
<comment type="caution">
    <text evidence="1">The sequence shown here is derived from an EMBL/GenBank/DDBJ whole genome shotgun (WGS) entry which is preliminary data.</text>
</comment>
<reference evidence="1 2" key="1">
    <citation type="submission" date="2020-11" db="EMBL/GenBank/DDBJ databases">
        <title>Fusibacter basophilias sp. nov.</title>
        <authorList>
            <person name="Qiu D."/>
        </authorList>
    </citation>
    <scope>NUCLEOTIDE SEQUENCE [LARGE SCALE GENOMIC DNA]</scope>
    <source>
        <strain evidence="1 2">Q10-2</strain>
    </source>
</reference>
<evidence type="ECO:0000313" key="1">
    <source>
        <dbReference type="EMBL" id="MBF4693708.1"/>
    </source>
</evidence>
<name>A0ABR9ZU77_9FIRM</name>
<evidence type="ECO:0000313" key="2">
    <source>
        <dbReference type="Proteomes" id="UP000614200"/>
    </source>
</evidence>
<organism evidence="1 2">
    <name type="scientific">Fusibacter ferrireducens</name>
    <dbReference type="NCBI Taxonomy" id="2785058"/>
    <lineage>
        <taxon>Bacteria</taxon>
        <taxon>Bacillati</taxon>
        <taxon>Bacillota</taxon>
        <taxon>Clostridia</taxon>
        <taxon>Eubacteriales</taxon>
        <taxon>Eubacteriales Family XII. Incertae Sedis</taxon>
        <taxon>Fusibacter</taxon>
    </lineage>
</organism>
<dbReference type="PANTHER" id="PTHR17985:SF8">
    <property type="entry name" value="TRANSPORT AND GOLGI ORGANIZATION PROTEIN 2 HOMOLOG"/>
    <property type="match status" value="1"/>
</dbReference>
<sequence>MCTILFALNQHPKYKLIYLGNRDEFKSRPTQPSCFWEDAPNLLAGRDLKACGTWLGITRDKKLSFLTNHRNFKLNRENQSSRGELTVDYLRGNMSALEYLECARKKRNQYNPYNLVAGTVDELYFYSNVEDHIVKVESGIHGLSNAFLDTAWYKVEKAKKRLKGLIEQDQLDLEACFEILKDSEIPADAYLPDTGIEIALERDLSSIFIDLETYGTIYQTVILVDQEDQVTYVERYLDEHSIWQEQTVTF</sequence>
<protein>
    <submittedName>
        <fullName evidence="1">NRDE family protein</fullName>
    </submittedName>
</protein>
<keyword evidence="2" id="KW-1185">Reference proteome</keyword>
<dbReference type="Pfam" id="PF05742">
    <property type="entry name" value="TANGO2"/>
    <property type="match status" value="1"/>
</dbReference>
<dbReference type="PANTHER" id="PTHR17985">
    <property type="entry name" value="SER/THR-RICH PROTEIN T10 IN DGCR REGION"/>
    <property type="match status" value="1"/>
</dbReference>
<gene>
    <name evidence="1" type="ORF">ISU02_11270</name>
</gene>
<dbReference type="InterPro" id="IPR008551">
    <property type="entry name" value="TANGO2"/>
</dbReference>
<dbReference type="RefSeq" id="WP_194701947.1">
    <property type="nucleotide sequence ID" value="NZ_JADKNH010000006.1"/>
</dbReference>